<organism evidence="1">
    <name type="scientific">Streptococcus suis</name>
    <dbReference type="NCBI Taxonomy" id="1307"/>
    <lineage>
        <taxon>Bacteria</taxon>
        <taxon>Bacillati</taxon>
        <taxon>Bacillota</taxon>
        <taxon>Bacilli</taxon>
        <taxon>Lactobacillales</taxon>
        <taxon>Streptococcaceae</taxon>
        <taxon>Streptococcus</taxon>
    </lineage>
</organism>
<reference evidence="1" key="1">
    <citation type="submission" date="2019-09" db="EMBL/GenBank/DDBJ databases">
        <title>A novel lsa(E) multiresistance gene cluster located into ICE and prophage.</title>
        <authorList>
            <person name="Li D."/>
            <person name="Du X.-d."/>
            <person name="Shang Y."/>
        </authorList>
    </citation>
    <scope>NUCLEOTIDE SEQUENCE</scope>
    <source>
        <strain evidence="1">SC215</strain>
    </source>
</reference>
<dbReference type="Pfam" id="PF20288">
    <property type="entry name" value="MC2"/>
    <property type="match status" value="1"/>
</dbReference>
<dbReference type="EMBL" id="MN437485">
    <property type="protein sequence ID" value="QHI00438.1"/>
    <property type="molecule type" value="Genomic_DNA"/>
</dbReference>
<name>A0A6B9RJZ2_STRSU</name>
<sequence>MLMNNIFDTTSEVAMQCLITINCLNKKSLSLDRLWLINFLSLYAKDFKFSDINLYGDSIYSSVQLTVRHEKVKKAILLLVSKHLIKLDEGKIAKISITQKGQDLVEKLNSDFASSYKVVTNSIYNTLKNMSDLELLAFTHEHILNKE</sequence>
<accession>A0A6B9RJZ2</accession>
<protein>
    <submittedName>
        <fullName evidence="1">Uncharacterized protein</fullName>
    </submittedName>
</protein>
<evidence type="ECO:0000313" key="1">
    <source>
        <dbReference type="EMBL" id="QHI00438.1"/>
    </source>
</evidence>
<dbReference type="AlphaFoldDB" id="A0A6B9RJZ2"/>
<proteinExistence type="predicted"/>
<dbReference type="InterPro" id="IPR046904">
    <property type="entry name" value="ABC-3C_MC2"/>
</dbReference>